<protein>
    <recommendedName>
        <fullName evidence="5">HTH araC/xylS-type domain-containing protein</fullName>
    </recommendedName>
</protein>
<evidence type="ECO:0000313" key="6">
    <source>
        <dbReference type="EMBL" id="AOM79693.1"/>
    </source>
</evidence>
<dbReference type="KEGG" id="psty:BFS30_22555"/>
<dbReference type="Pfam" id="PF12833">
    <property type="entry name" value="HTH_18"/>
    <property type="match status" value="1"/>
</dbReference>
<gene>
    <name evidence="6" type="ORF">BFS30_22555</name>
</gene>
<keyword evidence="4" id="KW-0812">Transmembrane</keyword>
<organism evidence="6 7">
    <name type="scientific">Pedobacter steynii</name>
    <dbReference type="NCBI Taxonomy" id="430522"/>
    <lineage>
        <taxon>Bacteria</taxon>
        <taxon>Pseudomonadati</taxon>
        <taxon>Bacteroidota</taxon>
        <taxon>Sphingobacteriia</taxon>
        <taxon>Sphingobacteriales</taxon>
        <taxon>Sphingobacteriaceae</taxon>
        <taxon>Pedobacter</taxon>
    </lineage>
</organism>
<evidence type="ECO:0000256" key="1">
    <source>
        <dbReference type="ARBA" id="ARBA00023015"/>
    </source>
</evidence>
<evidence type="ECO:0000256" key="3">
    <source>
        <dbReference type="ARBA" id="ARBA00023163"/>
    </source>
</evidence>
<feature type="transmembrane region" description="Helical" evidence="4">
    <location>
        <begin position="34"/>
        <end position="55"/>
    </location>
</feature>
<dbReference type="InterPro" id="IPR009057">
    <property type="entry name" value="Homeodomain-like_sf"/>
</dbReference>
<evidence type="ECO:0000256" key="2">
    <source>
        <dbReference type="ARBA" id="ARBA00023125"/>
    </source>
</evidence>
<evidence type="ECO:0000259" key="5">
    <source>
        <dbReference type="PROSITE" id="PS01124"/>
    </source>
</evidence>
<dbReference type="GO" id="GO:0003700">
    <property type="term" value="F:DNA-binding transcription factor activity"/>
    <property type="evidence" value="ECO:0007669"/>
    <property type="project" value="InterPro"/>
</dbReference>
<feature type="transmembrane region" description="Helical" evidence="4">
    <location>
        <begin position="181"/>
        <end position="202"/>
    </location>
</feature>
<sequence>MNRLLAVLFFTRFGQILISLLIHSDQQHLYPTLYQVFTPISYAAPACFYLYVSSFIQGNSRLLKFQWMHFIPACLALIHVFPWPLNEINWPVVADQVERNKQLFITERTGLFPALFYYLGRPVLIVGYLIATWYVVLKSRILDSKAGHSGRNWLSFFLKTATFFQLTGFLPLLLWNVEKPGINTVLMILNCMILLVILIFVLHQPKLFYGYLFVSVDLDMEAIKSHAPPVLNSAKKVSLLPDQLISYSNSMKEVMEMKRPYLLESFQIVDLAGELNIPVHHCSFVLNNLIGKNFRDWINEYRINSFMEQYPLKAERMTIESVAHECGFKSIATFYNAFKKETGLMPTAYFSRKKVS</sequence>
<keyword evidence="4" id="KW-1133">Transmembrane helix</keyword>
<evidence type="ECO:0000313" key="7">
    <source>
        <dbReference type="Proteomes" id="UP000094313"/>
    </source>
</evidence>
<feature type="transmembrane region" description="Helical" evidence="4">
    <location>
        <begin position="156"/>
        <end position="175"/>
    </location>
</feature>
<keyword evidence="2" id="KW-0238">DNA-binding</keyword>
<accession>A0A1D7QM46</accession>
<reference evidence="6 7" key="1">
    <citation type="submission" date="2016-08" db="EMBL/GenBank/DDBJ databases">
        <authorList>
            <person name="Seilhamer J.J."/>
        </authorList>
    </citation>
    <scope>NUCLEOTIDE SEQUENCE [LARGE SCALE GENOMIC DNA]</scope>
    <source>
        <strain evidence="6 7">DX4</strain>
    </source>
</reference>
<feature type="transmembrane region" description="Helical" evidence="4">
    <location>
        <begin position="115"/>
        <end position="136"/>
    </location>
</feature>
<dbReference type="AlphaFoldDB" id="A0A1D7QM46"/>
<feature type="domain" description="HTH araC/xylS-type" evidence="5">
    <location>
        <begin position="252"/>
        <end position="352"/>
    </location>
</feature>
<dbReference type="SMART" id="SM00342">
    <property type="entry name" value="HTH_ARAC"/>
    <property type="match status" value="1"/>
</dbReference>
<dbReference type="PANTHER" id="PTHR43280:SF29">
    <property type="entry name" value="ARAC-FAMILY TRANSCRIPTIONAL REGULATOR"/>
    <property type="match status" value="1"/>
</dbReference>
<dbReference type="SUPFAM" id="SSF46689">
    <property type="entry name" value="Homeodomain-like"/>
    <property type="match status" value="1"/>
</dbReference>
<keyword evidence="7" id="KW-1185">Reference proteome</keyword>
<dbReference type="InterPro" id="IPR018060">
    <property type="entry name" value="HTH_AraC"/>
</dbReference>
<dbReference type="EMBL" id="CP017141">
    <property type="protein sequence ID" value="AOM79693.1"/>
    <property type="molecule type" value="Genomic_DNA"/>
</dbReference>
<keyword evidence="3" id="KW-0804">Transcription</keyword>
<dbReference type="GO" id="GO:0043565">
    <property type="term" value="F:sequence-specific DNA binding"/>
    <property type="evidence" value="ECO:0007669"/>
    <property type="project" value="InterPro"/>
</dbReference>
<dbReference type="PANTHER" id="PTHR43280">
    <property type="entry name" value="ARAC-FAMILY TRANSCRIPTIONAL REGULATOR"/>
    <property type="match status" value="1"/>
</dbReference>
<dbReference type="Proteomes" id="UP000094313">
    <property type="component" value="Chromosome"/>
</dbReference>
<name>A0A1D7QM46_9SPHI</name>
<keyword evidence="1" id="KW-0805">Transcription regulation</keyword>
<dbReference type="Gene3D" id="1.10.10.60">
    <property type="entry name" value="Homeodomain-like"/>
    <property type="match status" value="1"/>
</dbReference>
<keyword evidence="4" id="KW-0472">Membrane</keyword>
<proteinExistence type="predicted"/>
<evidence type="ECO:0000256" key="4">
    <source>
        <dbReference type="SAM" id="Phobius"/>
    </source>
</evidence>
<dbReference type="PROSITE" id="PS01124">
    <property type="entry name" value="HTH_ARAC_FAMILY_2"/>
    <property type="match status" value="1"/>
</dbReference>